<evidence type="ECO:0000256" key="12">
    <source>
        <dbReference type="ARBA" id="ARBA00047318"/>
    </source>
</evidence>
<evidence type="ECO:0000256" key="4">
    <source>
        <dbReference type="ARBA" id="ARBA00014657"/>
    </source>
</evidence>
<evidence type="ECO:0000256" key="1">
    <source>
        <dbReference type="ARBA" id="ARBA00005194"/>
    </source>
</evidence>
<evidence type="ECO:0000256" key="11">
    <source>
        <dbReference type="ARBA" id="ARBA00024006"/>
    </source>
</evidence>
<evidence type="ECO:0000256" key="16">
    <source>
        <dbReference type="RuleBase" id="RU003694"/>
    </source>
</evidence>
<dbReference type="FunFam" id="3.40.47.10:FF:000018">
    <property type="entry name" value="3-oxoacyl-[acyl-carrier-protein] synthase 2"/>
    <property type="match status" value="1"/>
</dbReference>
<feature type="domain" description="Ketosynthase family 3 (KS3)" evidence="17">
    <location>
        <begin position="19"/>
        <end position="427"/>
    </location>
</feature>
<dbReference type="UniPathway" id="UPA00094"/>
<dbReference type="GO" id="GO:0005829">
    <property type="term" value="C:cytosol"/>
    <property type="evidence" value="ECO:0007669"/>
    <property type="project" value="TreeGrafter"/>
</dbReference>
<dbReference type="GO" id="GO:0030497">
    <property type="term" value="P:fatty acid elongation"/>
    <property type="evidence" value="ECO:0007669"/>
    <property type="project" value="UniProtKB-ARBA"/>
</dbReference>
<dbReference type="PROSITE" id="PS52004">
    <property type="entry name" value="KS3_2"/>
    <property type="match status" value="1"/>
</dbReference>
<dbReference type="CDD" id="cd00834">
    <property type="entry name" value="KAS_I_II"/>
    <property type="match status" value="1"/>
</dbReference>
<comment type="pathway">
    <text evidence="1 14">Lipid metabolism; fatty acid biosynthesis.</text>
</comment>
<dbReference type="InterPro" id="IPR016039">
    <property type="entry name" value="Thiolase-like"/>
</dbReference>
<evidence type="ECO:0000256" key="15">
    <source>
        <dbReference type="PIRSR" id="PIRSR000447-1"/>
    </source>
</evidence>
<evidence type="ECO:0000256" key="8">
    <source>
        <dbReference type="ARBA" id="ARBA00023098"/>
    </source>
</evidence>
<dbReference type="InterPro" id="IPR017568">
    <property type="entry name" value="3-oxoacyl-ACP_synth-2"/>
</dbReference>
<dbReference type="PIRSF" id="PIRSF000447">
    <property type="entry name" value="KAS_II"/>
    <property type="match status" value="1"/>
</dbReference>
<keyword evidence="8" id="KW-0443">Lipid metabolism</keyword>
<evidence type="ECO:0000256" key="2">
    <source>
        <dbReference type="ARBA" id="ARBA00008467"/>
    </source>
</evidence>
<dbReference type="Pfam" id="PF00109">
    <property type="entry name" value="ketoacyl-synt"/>
    <property type="match status" value="1"/>
</dbReference>
<organism evidence="18 19">
    <name type="scientific">Bacillus oleivorans</name>
    <dbReference type="NCBI Taxonomy" id="1448271"/>
    <lineage>
        <taxon>Bacteria</taxon>
        <taxon>Bacillati</taxon>
        <taxon>Bacillota</taxon>
        <taxon>Bacilli</taxon>
        <taxon>Bacillales</taxon>
        <taxon>Bacillaceae</taxon>
        <taxon>Bacillus</taxon>
    </lineage>
</organism>
<evidence type="ECO:0000256" key="5">
    <source>
        <dbReference type="ARBA" id="ARBA00022516"/>
    </source>
</evidence>
<dbReference type="Pfam" id="PF02801">
    <property type="entry name" value="Ketoacyl-synt_C"/>
    <property type="match status" value="1"/>
</dbReference>
<dbReference type="PANTHER" id="PTHR11712">
    <property type="entry name" value="POLYKETIDE SYNTHASE-RELATED"/>
    <property type="match status" value="1"/>
</dbReference>
<comment type="similarity">
    <text evidence="2 14 16">Belongs to the thiolase-like superfamily. Beta-ketoacyl-ACP synthases family.</text>
</comment>
<keyword evidence="5 14" id="KW-0444">Lipid biosynthesis</keyword>
<keyword evidence="7" id="KW-0276">Fatty acid metabolism</keyword>
<comment type="function">
    <text evidence="11 14">Involved in the type II fatty acid elongation cycle. Catalyzes the elongation of a wide range of acyl-ACP by the addition of two carbons from malonyl-ACP to an acyl acceptor. Can efficiently catalyze the conversion of palmitoleoyl-ACP (cis-hexadec-9-enoyl-ACP) to cis-vaccenoyl-ACP (cis-octadec-11-enoyl-ACP), an essential step in the thermal regulation of fatty acid composition.</text>
</comment>
<evidence type="ECO:0000256" key="9">
    <source>
        <dbReference type="ARBA" id="ARBA00023160"/>
    </source>
</evidence>
<keyword evidence="19" id="KW-1185">Reference proteome</keyword>
<evidence type="ECO:0000313" key="18">
    <source>
        <dbReference type="EMBL" id="SNX68443.1"/>
    </source>
</evidence>
<comment type="catalytic activity">
    <reaction evidence="13 14">
        <text>a fatty acyl-[ACP] + malonyl-[ACP] + H(+) = a 3-oxoacyl-[ACP] + holo-[ACP] + CO2</text>
        <dbReference type="Rhea" id="RHEA:22836"/>
        <dbReference type="Rhea" id="RHEA-COMP:9623"/>
        <dbReference type="Rhea" id="RHEA-COMP:9685"/>
        <dbReference type="Rhea" id="RHEA-COMP:9916"/>
        <dbReference type="Rhea" id="RHEA-COMP:14125"/>
        <dbReference type="ChEBI" id="CHEBI:15378"/>
        <dbReference type="ChEBI" id="CHEBI:16526"/>
        <dbReference type="ChEBI" id="CHEBI:64479"/>
        <dbReference type="ChEBI" id="CHEBI:78449"/>
        <dbReference type="ChEBI" id="CHEBI:78776"/>
        <dbReference type="ChEBI" id="CHEBI:138651"/>
    </reaction>
</comment>
<keyword evidence="6 14" id="KW-0808">Transferase</keyword>
<dbReference type="InterPro" id="IPR020841">
    <property type="entry name" value="PKS_Beta-ketoAc_synthase_dom"/>
</dbReference>
<feature type="active site" description="For beta-ketoacyl synthase activity" evidence="15">
    <location>
        <position position="181"/>
    </location>
</feature>
<evidence type="ECO:0000256" key="14">
    <source>
        <dbReference type="PIRNR" id="PIRNR000447"/>
    </source>
</evidence>
<evidence type="ECO:0000259" key="17">
    <source>
        <dbReference type="PROSITE" id="PS52004"/>
    </source>
</evidence>
<dbReference type="SUPFAM" id="SSF53901">
    <property type="entry name" value="Thiolase-like"/>
    <property type="match status" value="2"/>
</dbReference>
<evidence type="ECO:0000256" key="3">
    <source>
        <dbReference type="ARBA" id="ARBA00012356"/>
    </source>
</evidence>
<accession>A0A285CN71</accession>
<dbReference type="SMART" id="SM00825">
    <property type="entry name" value="PKS_KS"/>
    <property type="match status" value="1"/>
</dbReference>
<dbReference type="PANTHER" id="PTHR11712:SF336">
    <property type="entry name" value="3-OXOACYL-[ACYL-CARRIER-PROTEIN] SYNTHASE, MITOCHONDRIAL"/>
    <property type="match status" value="1"/>
</dbReference>
<dbReference type="Gene3D" id="3.40.47.10">
    <property type="match status" value="1"/>
</dbReference>
<evidence type="ECO:0000256" key="10">
    <source>
        <dbReference type="ARBA" id="ARBA00023315"/>
    </source>
</evidence>
<evidence type="ECO:0000256" key="7">
    <source>
        <dbReference type="ARBA" id="ARBA00022832"/>
    </source>
</evidence>
<name>A0A285CN71_9BACI</name>
<evidence type="ECO:0000256" key="6">
    <source>
        <dbReference type="ARBA" id="ARBA00022679"/>
    </source>
</evidence>
<evidence type="ECO:0000256" key="13">
    <source>
        <dbReference type="ARBA" id="ARBA00047659"/>
    </source>
</evidence>
<keyword evidence="10 14" id="KW-0012">Acyltransferase</keyword>
<proteinExistence type="inferred from homology"/>
<protein>
    <recommendedName>
        <fullName evidence="4 14">3-oxoacyl-[acyl-carrier-protein] synthase 2</fullName>
        <ecNumber evidence="3 14">2.3.1.179</ecNumber>
    </recommendedName>
</protein>
<gene>
    <name evidence="18" type="ORF">SAMN05877753_102533</name>
</gene>
<comment type="catalytic activity">
    <reaction evidence="12 14">
        <text>(9Z)-hexadecenoyl-[ACP] + malonyl-[ACP] + H(+) = 3-oxo-(11Z)-octadecenoyl-[ACP] + holo-[ACP] + CO2</text>
        <dbReference type="Rhea" id="RHEA:55040"/>
        <dbReference type="Rhea" id="RHEA-COMP:9623"/>
        <dbReference type="Rhea" id="RHEA-COMP:9685"/>
        <dbReference type="Rhea" id="RHEA-COMP:10800"/>
        <dbReference type="Rhea" id="RHEA-COMP:14074"/>
        <dbReference type="ChEBI" id="CHEBI:15378"/>
        <dbReference type="ChEBI" id="CHEBI:16526"/>
        <dbReference type="ChEBI" id="CHEBI:64479"/>
        <dbReference type="ChEBI" id="CHEBI:78449"/>
        <dbReference type="ChEBI" id="CHEBI:83989"/>
        <dbReference type="ChEBI" id="CHEBI:138538"/>
        <dbReference type="EC" id="2.3.1.179"/>
    </reaction>
</comment>
<dbReference type="AlphaFoldDB" id="A0A285CN71"/>
<dbReference type="InterPro" id="IPR014031">
    <property type="entry name" value="Ketoacyl_synth_C"/>
</dbReference>
<keyword evidence="9 14" id="KW-0275">Fatty acid biosynthesis</keyword>
<dbReference type="FunFam" id="3.40.47.10:FF:000029">
    <property type="entry name" value="3-oxoacyl-[acyl-carrier-protein] synthase 1"/>
    <property type="match status" value="1"/>
</dbReference>
<dbReference type="NCBIfam" id="NF005589">
    <property type="entry name" value="PRK07314.1"/>
    <property type="match status" value="1"/>
</dbReference>
<dbReference type="EC" id="2.3.1.179" evidence="3 14"/>
<sequence length="430" mass="45872">MACFVEIDLHIHYLGGLRLTRVVITGLGTVSPLGNSLTETWESAINGRSGIGPLTRFDCEHFSAKTAAEVKDFQLANYMKVNERHRVDRFAAYAMAASIMALDDANIQIGKDVEAERIGVWFGTAIGGIESFEESHMNLLEGGYTNLYPFATTTVICNMASSQVSIAIGARGVNNCTVLSCASGANAIGESYRAIQRGEADIMIAGGSEASITPLGVGAFCAMGAISTNPDPQKACRPFDKNRDGLVMGEGAGAIILESYESAVKRNAHVYGEIIGYATVGDAYHITSPAPFGEGGVRSMQLAVQYANIEKTSIDYINAHGTSTVYNDKSETAAIKTFFKELASQIPISSTKSMTGHMMGAAGATEAIFSLMAIKTGIIPPTINLENPDPDCDLDYVPNRSRKKRVQTVLSNAFGFGGHNTTLIFQSVKD</sequence>
<dbReference type="NCBIfam" id="TIGR03150">
    <property type="entry name" value="fabF"/>
    <property type="match status" value="1"/>
</dbReference>
<dbReference type="InterPro" id="IPR000794">
    <property type="entry name" value="Beta-ketoacyl_synthase"/>
</dbReference>
<dbReference type="Proteomes" id="UP000219546">
    <property type="component" value="Unassembled WGS sequence"/>
</dbReference>
<evidence type="ECO:0000313" key="19">
    <source>
        <dbReference type="Proteomes" id="UP000219546"/>
    </source>
</evidence>
<dbReference type="GO" id="GO:0004315">
    <property type="term" value="F:3-oxoacyl-[acyl-carrier-protein] synthase activity"/>
    <property type="evidence" value="ECO:0007669"/>
    <property type="project" value="UniProtKB-UniRule"/>
</dbReference>
<dbReference type="InterPro" id="IPR014030">
    <property type="entry name" value="Ketoacyl_synth_N"/>
</dbReference>
<dbReference type="EMBL" id="OAOP01000002">
    <property type="protein sequence ID" value="SNX68443.1"/>
    <property type="molecule type" value="Genomic_DNA"/>
</dbReference>
<reference evidence="18 19" key="1">
    <citation type="submission" date="2017-08" db="EMBL/GenBank/DDBJ databases">
        <authorList>
            <person name="de Groot N.N."/>
        </authorList>
    </citation>
    <scope>NUCLEOTIDE SEQUENCE [LARGE SCALE GENOMIC DNA]</scope>
    <source>
        <strain evidence="18 19">JC228</strain>
    </source>
</reference>